<dbReference type="Proteomes" id="UP000317093">
    <property type="component" value="Chromosome"/>
</dbReference>
<proteinExistence type="predicted"/>
<dbReference type="KEGG" id="knv:Pan216_19620"/>
<feature type="domain" description="Methyltransferase" evidence="1">
    <location>
        <begin position="60"/>
        <end position="161"/>
    </location>
</feature>
<dbReference type="RefSeq" id="WP_145257745.1">
    <property type="nucleotide sequence ID" value="NZ_CP036279.1"/>
</dbReference>
<dbReference type="Gene3D" id="3.40.50.150">
    <property type="entry name" value="Vaccinia Virus protein VP39"/>
    <property type="match status" value="1"/>
</dbReference>
<dbReference type="InterPro" id="IPR029063">
    <property type="entry name" value="SAM-dependent_MTases_sf"/>
</dbReference>
<keyword evidence="2" id="KW-0808">Transferase</keyword>
<dbReference type="SUPFAM" id="SSF53335">
    <property type="entry name" value="S-adenosyl-L-methionine-dependent methyltransferases"/>
    <property type="match status" value="1"/>
</dbReference>
<sequence>MHAQRPASPVRRRALGQWRTFLREFRDSFATTGAVLPSSRYLARSIAKLDADLPPRARLLEAGPGTGAFTDEMIRQLRPGDELVLVEINQRFVHVLEERLREDPAWSPKRDQVRLVHGSIEDLPSEERFHAIVCGLPFNNFPPDLVETLVGRLVEALEPGGTFRFFEYLWIRTLSSPFVGSTKRDHQRSVAERLGRFLQDYGVGRQQVILNIPPAVVHRLCRDRAGVG</sequence>
<evidence type="ECO:0000313" key="2">
    <source>
        <dbReference type="EMBL" id="QDU61108.1"/>
    </source>
</evidence>
<dbReference type="EMBL" id="CP036279">
    <property type="protein sequence ID" value="QDU61108.1"/>
    <property type="molecule type" value="Genomic_DNA"/>
</dbReference>
<dbReference type="InterPro" id="IPR041698">
    <property type="entry name" value="Methyltransf_25"/>
</dbReference>
<dbReference type="Pfam" id="PF13649">
    <property type="entry name" value="Methyltransf_25"/>
    <property type="match status" value="1"/>
</dbReference>
<dbReference type="AlphaFoldDB" id="A0A518B2A2"/>
<dbReference type="GO" id="GO:0008168">
    <property type="term" value="F:methyltransferase activity"/>
    <property type="evidence" value="ECO:0007669"/>
    <property type="project" value="UniProtKB-KW"/>
</dbReference>
<dbReference type="GO" id="GO:0032259">
    <property type="term" value="P:methylation"/>
    <property type="evidence" value="ECO:0007669"/>
    <property type="project" value="UniProtKB-KW"/>
</dbReference>
<organism evidence="2 3">
    <name type="scientific">Kolteria novifilia</name>
    <dbReference type="NCBI Taxonomy" id="2527975"/>
    <lineage>
        <taxon>Bacteria</taxon>
        <taxon>Pseudomonadati</taxon>
        <taxon>Planctomycetota</taxon>
        <taxon>Planctomycetia</taxon>
        <taxon>Kolteriales</taxon>
        <taxon>Kolteriaceae</taxon>
        <taxon>Kolteria</taxon>
    </lineage>
</organism>
<evidence type="ECO:0000313" key="3">
    <source>
        <dbReference type="Proteomes" id="UP000317093"/>
    </source>
</evidence>
<accession>A0A518B2A2</accession>
<dbReference type="OrthoDB" id="9805585at2"/>
<protein>
    <submittedName>
        <fullName evidence="2">16S ribosomal RNA methyltransferase KsgA/Dim1 family protein</fullName>
    </submittedName>
</protein>
<gene>
    <name evidence="2" type="ORF">Pan216_19620</name>
</gene>
<reference evidence="2 3" key="1">
    <citation type="submission" date="2019-02" db="EMBL/GenBank/DDBJ databases">
        <title>Deep-cultivation of Planctomycetes and their phenomic and genomic characterization uncovers novel biology.</title>
        <authorList>
            <person name="Wiegand S."/>
            <person name="Jogler M."/>
            <person name="Boedeker C."/>
            <person name="Pinto D."/>
            <person name="Vollmers J."/>
            <person name="Rivas-Marin E."/>
            <person name="Kohn T."/>
            <person name="Peeters S.H."/>
            <person name="Heuer A."/>
            <person name="Rast P."/>
            <person name="Oberbeckmann S."/>
            <person name="Bunk B."/>
            <person name="Jeske O."/>
            <person name="Meyerdierks A."/>
            <person name="Storesund J.E."/>
            <person name="Kallscheuer N."/>
            <person name="Luecker S."/>
            <person name="Lage O.M."/>
            <person name="Pohl T."/>
            <person name="Merkel B.J."/>
            <person name="Hornburger P."/>
            <person name="Mueller R.-W."/>
            <person name="Bruemmer F."/>
            <person name="Labrenz M."/>
            <person name="Spormann A.M."/>
            <person name="Op den Camp H."/>
            <person name="Overmann J."/>
            <person name="Amann R."/>
            <person name="Jetten M.S.M."/>
            <person name="Mascher T."/>
            <person name="Medema M.H."/>
            <person name="Devos D.P."/>
            <person name="Kaster A.-K."/>
            <person name="Ovreas L."/>
            <person name="Rohde M."/>
            <person name="Galperin M.Y."/>
            <person name="Jogler C."/>
        </authorList>
    </citation>
    <scope>NUCLEOTIDE SEQUENCE [LARGE SCALE GENOMIC DNA]</scope>
    <source>
        <strain evidence="2 3">Pan216</strain>
    </source>
</reference>
<keyword evidence="3" id="KW-1185">Reference proteome</keyword>
<dbReference type="CDD" id="cd02440">
    <property type="entry name" value="AdoMet_MTases"/>
    <property type="match status" value="1"/>
</dbReference>
<name>A0A518B2A2_9BACT</name>
<evidence type="ECO:0000259" key="1">
    <source>
        <dbReference type="Pfam" id="PF13649"/>
    </source>
</evidence>
<keyword evidence="2" id="KW-0489">Methyltransferase</keyword>